<keyword evidence="1" id="KW-0238">DNA-binding</keyword>
<dbReference type="Gene3D" id="1.10.150.130">
    <property type="match status" value="1"/>
</dbReference>
<dbReference type="Proteomes" id="UP000053157">
    <property type="component" value="Unassembled WGS sequence"/>
</dbReference>
<accession>A0A0W1ST70</accession>
<dbReference type="SUPFAM" id="SSF56349">
    <property type="entry name" value="DNA breaking-rejoining enzymes"/>
    <property type="match status" value="1"/>
</dbReference>
<dbReference type="InterPro" id="IPR002104">
    <property type="entry name" value="Integrase_catalytic"/>
</dbReference>
<evidence type="ECO:0000313" key="4">
    <source>
        <dbReference type="EMBL" id="KTG29511.1"/>
    </source>
</evidence>
<dbReference type="EMBL" id="LOPV01000097">
    <property type="protein sequence ID" value="KTG29511.1"/>
    <property type="molecule type" value="Genomic_DNA"/>
</dbReference>
<dbReference type="OrthoDB" id="210067at2157"/>
<dbReference type="InterPro" id="IPR010998">
    <property type="entry name" value="Integrase_recombinase_N"/>
</dbReference>
<dbReference type="Pfam" id="PF00589">
    <property type="entry name" value="Phage_integrase"/>
    <property type="match status" value="1"/>
</dbReference>
<dbReference type="AlphaFoldDB" id="A0A0W1ST70"/>
<sequence length="377" mass="43280">MDHTEQSVDNSRTEVARAFGRNRDPLAAYEEQFELLAVDAFDIFLQSGLAPTNPAPSTQTAYHRLIEEWKQHMGQHGRHPACPAHHHVEAFVEHCLTTSGLSPSTVRTKLHRLSRIYRYWQADPVFPHGLGYDPFEYVFATTDLSDRPLKSPPRLTPKQLGSYVQTLTDVRNRLIVVLQLKLGLRAGEVSTLRLDNLAVDHPELNAGYPTLGSNPALSGRSRAVYIPSRYEETGNKSHRSRLLPIDDEVYRALLQHLLVRPDTGDPWVFQSRTTATQITTEAINNVWKSVFRPDFDETDNHRAVTSHYGRHRFSTYWQVDHEIPRELVQYMRGDRIDGDDSRRQTIDSYIHTFYEDIEPVYRQNMYSLGLPTSLSSM</sequence>
<keyword evidence="5" id="KW-1185">Reference proteome</keyword>
<dbReference type="Gene3D" id="1.10.443.10">
    <property type="entry name" value="Intergrase catalytic core"/>
    <property type="match status" value="1"/>
</dbReference>
<evidence type="ECO:0000259" key="3">
    <source>
        <dbReference type="PROSITE" id="PS51898"/>
    </source>
</evidence>
<dbReference type="InterPro" id="IPR013762">
    <property type="entry name" value="Integrase-like_cat_sf"/>
</dbReference>
<evidence type="ECO:0000256" key="2">
    <source>
        <dbReference type="ARBA" id="ARBA00023172"/>
    </source>
</evidence>
<comment type="caution">
    <text evidence="4">The sequence shown here is derived from an EMBL/GenBank/DDBJ whole genome shotgun (WGS) entry which is preliminary data.</text>
</comment>
<dbReference type="PANTHER" id="PTHR30349:SF92">
    <property type="entry name" value="SITE-SPECIFIC RECOMBINASE"/>
    <property type="match status" value="1"/>
</dbReference>
<evidence type="ECO:0000256" key="1">
    <source>
        <dbReference type="ARBA" id="ARBA00023125"/>
    </source>
</evidence>
<dbReference type="CDD" id="cd00397">
    <property type="entry name" value="DNA_BRE_C"/>
    <property type="match status" value="1"/>
</dbReference>
<evidence type="ECO:0000313" key="5">
    <source>
        <dbReference type="Proteomes" id="UP000053157"/>
    </source>
</evidence>
<dbReference type="PANTHER" id="PTHR30349">
    <property type="entry name" value="PHAGE INTEGRASE-RELATED"/>
    <property type="match status" value="1"/>
</dbReference>
<organism evidence="4 5">
    <name type="scientific">Haloferax profundi</name>
    <dbReference type="NCBI Taxonomy" id="1544718"/>
    <lineage>
        <taxon>Archaea</taxon>
        <taxon>Methanobacteriati</taxon>
        <taxon>Methanobacteriota</taxon>
        <taxon>Stenosarchaea group</taxon>
        <taxon>Halobacteria</taxon>
        <taxon>Halobacteriales</taxon>
        <taxon>Haloferacaceae</taxon>
        <taxon>Haloferax</taxon>
    </lineage>
</organism>
<feature type="domain" description="Tyr recombinase" evidence="3">
    <location>
        <begin position="150"/>
        <end position="362"/>
    </location>
</feature>
<dbReference type="GO" id="GO:0015074">
    <property type="term" value="P:DNA integration"/>
    <property type="evidence" value="ECO:0007669"/>
    <property type="project" value="InterPro"/>
</dbReference>
<reference evidence="4 5" key="1">
    <citation type="submission" date="2015-12" db="EMBL/GenBank/DDBJ databases">
        <title>Haloferax profundi sp. nov. isolated from the Discovery deep brine-seawater interface in the Red Sea.</title>
        <authorList>
            <person name="Zhang G."/>
            <person name="Stingl U."/>
            <person name="Rashid M."/>
        </authorList>
    </citation>
    <scope>NUCLEOTIDE SEQUENCE [LARGE SCALE GENOMIC DNA]</scope>
    <source>
        <strain evidence="4 5">SB29</strain>
    </source>
</reference>
<keyword evidence="2" id="KW-0233">DNA recombination</keyword>
<dbReference type="RefSeq" id="WP_058571423.1">
    <property type="nucleotide sequence ID" value="NZ_LOPV01000097.1"/>
</dbReference>
<proteinExistence type="predicted"/>
<dbReference type="InterPro" id="IPR050090">
    <property type="entry name" value="Tyrosine_recombinase_XerCD"/>
</dbReference>
<dbReference type="GO" id="GO:0003677">
    <property type="term" value="F:DNA binding"/>
    <property type="evidence" value="ECO:0007669"/>
    <property type="project" value="UniProtKB-KW"/>
</dbReference>
<gene>
    <name evidence="4" type="ORF">AUR66_10170</name>
</gene>
<name>A0A0W1ST70_9EURY</name>
<protein>
    <submittedName>
        <fullName evidence="4">Integrase</fullName>
    </submittedName>
</protein>
<dbReference type="GO" id="GO:0006310">
    <property type="term" value="P:DNA recombination"/>
    <property type="evidence" value="ECO:0007669"/>
    <property type="project" value="UniProtKB-KW"/>
</dbReference>
<dbReference type="InterPro" id="IPR011010">
    <property type="entry name" value="DNA_brk_join_enz"/>
</dbReference>
<dbReference type="PROSITE" id="PS51898">
    <property type="entry name" value="TYR_RECOMBINASE"/>
    <property type="match status" value="1"/>
</dbReference>